<dbReference type="Gene3D" id="3.40.710.10">
    <property type="entry name" value="DD-peptidase/beta-lactamase superfamily"/>
    <property type="match status" value="1"/>
</dbReference>
<feature type="domain" description="Beta-lactamase-related" evidence="1">
    <location>
        <begin position="22"/>
        <end position="381"/>
    </location>
</feature>
<comment type="caution">
    <text evidence="2">The sequence shown here is derived from an EMBL/GenBank/DDBJ whole genome shotgun (WGS) entry which is preliminary data.</text>
</comment>
<dbReference type="RefSeq" id="WP_079705823.1">
    <property type="nucleotide sequence ID" value="NZ_FUZO01000001.1"/>
</dbReference>
<evidence type="ECO:0000259" key="1">
    <source>
        <dbReference type="Pfam" id="PF00144"/>
    </source>
</evidence>
<evidence type="ECO:0000313" key="2">
    <source>
        <dbReference type="EMBL" id="SKC57298.1"/>
    </source>
</evidence>
<dbReference type="Pfam" id="PF00144">
    <property type="entry name" value="Beta-lactamase"/>
    <property type="match status" value="1"/>
</dbReference>
<dbReference type="SUPFAM" id="SSF56601">
    <property type="entry name" value="beta-lactamase/transpeptidase-like"/>
    <property type="match status" value="1"/>
</dbReference>
<organism evidence="2 3">
    <name type="scientific">Plantibacter cousiniae</name>
    <name type="common">nom. nud.</name>
    <dbReference type="NCBI Taxonomy" id="199709"/>
    <lineage>
        <taxon>Bacteria</taxon>
        <taxon>Bacillati</taxon>
        <taxon>Actinomycetota</taxon>
        <taxon>Actinomycetes</taxon>
        <taxon>Micrococcales</taxon>
        <taxon>Microbacteriaceae</taxon>
        <taxon>Plantibacter</taxon>
    </lineage>
</organism>
<dbReference type="PANTHER" id="PTHR43319">
    <property type="entry name" value="BETA-LACTAMASE-RELATED"/>
    <property type="match status" value="1"/>
</dbReference>
<reference evidence="2 3" key="1">
    <citation type="submission" date="2017-02" db="EMBL/GenBank/DDBJ databases">
        <authorList>
            <person name="Varghese N."/>
            <person name="Submissions S."/>
        </authorList>
    </citation>
    <scope>NUCLEOTIDE SEQUENCE [LARGE SCALE GENOMIC DNA]</scope>
    <source>
        <strain evidence="2 3">VKM Ac-1787</strain>
    </source>
</reference>
<gene>
    <name evidence="2" type="ORF">SAMN06295973_2128</name>
</gene>
<accession>A0ABY1LPW8</accession>
<dbReference type="InterPro" id="IPR001466">
    <property type="entry name" value="Beta-lactam-related"/>
</dbReference>
<dbReference type="Proteomes" id="UP000190827">
    <property type="component" value="Unassembled WGS sequence"/>
</dbReference>
<sequence>MTVTVHGLVSPGFESVAVSFERAFDGQPTMGAALAIRHRGVSVVDLWAGTTDAEAAIPWRDDTLSVVFSCTKGLMSLLAARLVQEGRLSYDAPVVEYWPEFAAAGKSAVRVRELLAHRAGLSAPRIPLTPSELLEWDTVTGRLAAQAPLWEPGAGYAYHAITHGWLIGEVVRRVTGMSVGAAFQDLVARPLGADAWIGLPPSEHGRVATMLVGDSLAELTRVQAAARTPGVVDWSEQAMTLGGALPPELVGPEAGFNRPEVQAAEIPGAGGIASARALAAIWSASFRETDGVRLLDVPTIAAATTVQSSGPPVWEVPGPWPAWGMGFQLDSEARHYLSSSSFGHDGAGGQVAFADPRQDIGFAFLTNQMEGVGDVRATAIIDALHESLTGTVR</sequence>
<dbReference type="EMBL" id="FUZO01000001">
    <property type="protein sequence ID" value="SKC57298.1"/>
    <property type="molecule type" value="Genomic_DNA"/>
</dbReference>
<protein>
    <submittedName>
        <fullName evidence="2">CubicO group peptidase, beta-lactamase class C family</fullName>
    </submittedName>
</protein>
<proteinExistence type="predicted"/>
<keyword evidence="3" id="KW-1185">Reference proteome</keyword>
<dbReference type="PANTHER" id="PTHR43319:SF3">
    <property type="entry name" value="BETA-LACTAMASE-RELATED DOMAIN-CONTAINING PROTEIN"/>
    <property type="match status" value="1"/>
</dbReference>
<evidence type="ECO:0000313" key="3">
    <source>
        <dbReference type="Proteomes" id="UP000190827"/>
    </source>
</evidence>
<name>A0ABY1LPW8_9MICO</name>
<dbReference type="InterPro" id="IPR012338">
    <property type="entry name" value="Beta-lactam/transpept-like"/>
</dbReference>
<dbReference type="InterPro" id="IPR052907">
    <property type="entry name" value="Beta-lactamase/esterase"/>
</dbReference>